<dbReference type="InterPro" id="IPR054257">
    <property type="entry name" value="DUF6988"/>
</dbReference>
<evidence type="ECO:0000313" key="2">
    <source>
        <dbReference type="Proteomes" id="UP001596091"/>
    </source>
</evidence>
<dbReference type="Proteomes" id="UP001596091">
    <property type="component" value="Unassembled WGS sequence"/>
</dbReference>
<evidence type="ECO:0000313" key="1">
    <source>
        <dbReference type="EMBL" id="MFC5865125.1"/>
    </source>
</evidence>
<name>A0ABW1EM49_9BACT</name>
<protein>
    <submittedName>
        <fullName evidence="1">DUF6988 family protein</fullName>
    </submittedName>
</protein>
<dbReference type="EMBL" id="JBHSPH010000010">
    <property type="protein sequence ID" value="MFC5865125.1"/>
    <property type="molecule type" value="Genomic_DNA"/>
</dbReference>
<keyword evidence="2" id="KW-1185">Reference proteome</keyword>
<dbReference type="Pfam" id="PF22491">
    <property type="entry name" value="DUF6988"/>
    <property type="match status" value="1"/>
</dbReference>
<reference evidence="2" key="1">
    <citation type="journal article" date="2019" name="Int. J. Syst. Evol. Microbiol.">
        <title>The Global Catalogue of Microorganisms (GCM) 10K type strain sequencing project: providing services to taxonomists for standard genome sequencing and annotation.</title>
        <authorList>
            <consortium name="The Broad Institute Genomics Platform"/>
            <consortium name="The Broad Institute Genome Sequencing Center for Infectious Disease"/>
            <person name="Wu L."/>
            <person name="Ma J."/>
        </authorList>
    </citation>
    <scope>NUCLEOTIDE SEQUENCE [LARGE SCALE GENOMIC DNA]</scope>
    <source>
        <strain evidence="2">JCM 4087</strain>
    </source>
</reference>
<proteinExistence type="predicted"/>
<gene>
    <name evidence="1" type="ORF">ACFPT7_22655</name>
</gene>
<sequence>MLKHGPLRRDIDRVLDFRKTIKLSGHKWTAIDHRRVYSASLYEVTSEHVSSVCLLLLFSRTSSAAALLRSCVESAVRGTWLLLVATEDDIENVVAERGKDKGWPGLDQMMGAIEGHHKAGGLLRRIFTHTGALNDLTHGGLMQIAHRMGPHAGQDTVPHVNRMCLRNVCNALALITCSLHLDVNDLSEVASVTLRAAELFASFEMAGDAQAPMR</sequence>
<accession>A0ABW1EM49</accession>
<organism evidence="1 2">
    <name type="scientific">Acidicapsa dinghuensis</name>
    <dbReference type="NCBI Taxonomy" id="2218256"/>
    <lineage>
        <taxon>Bacteria</taxon>
        <taxon>Pseudomonadati</taxon>
        <taxon>Acidobacteriota</taxon>
        <taxon>Terriglobia</taxon>
        <taxon>Terriglobales</taxon>
        <taxon>Acidobacteriaceae</taxon>
        <taxon>Acidicapsa</taxon>
    </lineage>
</organism>
<comment type="caution">
    <text evidence="1">The sequence shown here is derived from an EMBL/GenBank/DDBJ whole genome shotgun (WGS) entry which is preliminary data.</text>
</comment>
<dbReference type="RefSeq" id="WP_377819854.1">
    <property type="nucleotide sequence ID" value="NZ_JAGSYH010000001.1"/>
</dbReference>